<dbReference type="InterPro" id="IPR002196">
    <property type="entry name" value="Glyco_hydro_24"/>
</dbReference>
<dbReference type="EMBL" id="BMGT01000001">
    <property type="protein sequence ID" value="GGG66092.1"/>
    <property type="molecule type" value="Genomic_DNA"/>
</dbReference>
<evidence type="ECO:0000256" key="2">
    <source>
        <dbReference type="ARBA" id="ARBA00022529"/>
    </source>
</evidence>
<dbReference type="InterPro" id="IPR051018">
    <property type="entry name" value="Bacteriophage_GH24"/>
</dbReference>
<organism evidence="8 9">
    <name type="scientific">Edaphobacter dinghuensis</name>
    <dbReference type="NCBI Taxonomy" id="1560005"/>
    <lineage>
        <taxon>Bacteria</taxon>
        <taxon>Pseudomonadati</taxon>
        <taxon>Acidobacteriota</taxon>
        <taxon>Terriglobia</taxon>
        <taxon>Terriglobales</taxon>
        <taxon>Acidobacteriaceae</taxon>
        <taxon>Edaphobacter</taxon>
    </lineage>
</organism>
<dbReference type="Gene3D" id="1.10.530.40">
    <property type="match status" value="1"/>
</dbReference>
<comment type="similarity">
    <text evidence="7">Belongs to the glycosyl hydrolase 24 family.</text>
</comment>
<dbReference type="Proteomes" id="UP000647241">
    <property type="component" value="Unassembled WGS sequence"/>
</dbReference>
<dbReference type="CDD" id="cd00737">
    <property type="entry name" value="lyz_endolysin_autolysin"/>
    <property type="match status" value="1"/>
</dbReference>
<comment type="catalytic activity">
    <reaction evidence="1 7">
        <text>Hydrolysis of (1-&gt;4)-beta-linkages between N-acetylmuramic acid and N-acetyl-D-glucosamine residues in a peptidoglycan and between N-acetyl-D-glucosamine residues in chitodextrins.</text>
        <dbReference type="EC" id="3.2.1.17"/>
    </reaction>
</comment>
<dbReference type="InterPro" id="IPR023347">
    <property type="entry name" value="Lysozyme_dom_sf"/>
</dbReference>
<dbReference type="InterPro" id="IPR034690">
    <property type="entry name" value="Endolysin_T4_type"/>
</dbReference>
<dbReference type="PANTHER" id="PTHR38107:SF3">
    <property type="entry name" value="LYSOZYME RRRD-RELATED"/>
    <property type="match status" value="1"/>
</dbReference>
<dbReference type="GO" id="GO:0016998">
    <property type="term" value="P:cell wall macromolecule catabolic process"/>
    <property type="evidence" value="ECO:0007669"/>
    <property type="project" value="InterPro"/>
</dbReference>
<evidence type="ECO:0000313" key="8">
    <source>
        <dbReference type="EMBL" id="GGG66092.1"/>
    </source>
</evidence>
<keyword evidence="6 7" id="KW-0326">Glycosidase</keyword>
<reference evidence="8" key="2">
    <citation type="submission" date="2020-09" db="EMBL/GenBank/DDBJ databases">
        <authorList>
            <person name="Sun Q."/>
            <person name="Zhou Y."/>
        </authorList>
    </citation>
    <scope>NUCLEOTIDE SEQUENCE</scope>
    <source>
        <strain evidence="8">CGMCC 1.12997</strain>
    </source>
</reference>
<dbReference type="GO" id="GO:0031640">
    <property type="term" value="P:killing of cells of another organism"/>
    <property type="evidence" value="ECO:0007669"/>
    <property type="project" value="UniProtKB-KW"/>
</dbReference>
<keyword evidence="2 7" id="KW-0929">Antimicrobial</keyword>
<dbReference type="RefSeq" id="WP_188552545.1">
    <property type="nucleotide sequence ID" value="NZ_BMGT01000001.1"/>
</dbReference>
<dbReference type="EC" id="3.2.1.17" evidence="7"/>
<dbReference type="GO" id="GO:0042742">
    <property type="term" value="P:defense response to bacterium"/>
    <property type="evidence" value="ECO:0007669"/>
    <property type="project" value="UniProtKB-KW"/>
</dbReference>
<dbReference type="InterPro" id="IPR023346">
    <property type="entry name" value="Lysozyme-like_dom_sf"/>
</dbReference>
<evidence type="ECO:0000256" key="6">
    <source>
        <dbReference type="ARBA" id="ARBA00023295"/>
    </source>
</evidence>
<accession>A0A917H3T3</accession>
<reference evidence="8" key="1">
    <citation type="journal article" date="2014" name="Int. J. Syst. Evol. Microbiol.">
        <title>Complete genome sequence of Corynebacterium casei LMG S-19264T (=DSM 44701T), isolated from a smear-ripened cheese.</title>
        <authorList>
            <consortium name="US DOE Joint Genome Institute (JGI-PGF)"/>
            <person name="Walter F."/>
            <person name="Albersmeier A."/>
            <person name="Kalinowski J."/>
            <person name="Ruckert C."/>
        </authorList>
    </citation>
    <scope>NUCLEOTIDE SEQUENCE</scope>
    <source>
        <strain evidence="8">CGMCC 1.12997</strain>
    </source>
</reference>
<proteinExistence type="inferred from homology"/>
<dbReference type="GO" id="GO:0003796">
    <property type="term" value="F:lysozyme activity"/>
    <property type="evidence" value="ECO:0007669"/>
    <property type="project" value="UniProtKB-EC"/>
</dbReference>
<evidence type="ECO:0000256" key="5">
    <source>
        <dbReference type="ARBA" id="ARBA00023200"/>
    </source>
</evidence>
<evidence type="ECO:0000256" key="4">
    <source>
        <dbReference type="ARBA" id="ARBA00022801"/>
    </source>
</evidence>
<keyword evidence="4 7" id="KW-0378">Hydrolase</keyword>
<evidence type="ECO:0000256" key="1">
    <source>
        <dbReference type="ARBA" id="ARBA00000632"/>
    </source>
</evidence>
<gene>
    <name evidence="8" type="ORF">GCM10011585_04910</name>
</gene>
<dbReference type="Pfam" id="PF00959">
    <property type="entry name" value="Phage_lysozyme"/>
    <property type="match status" value="1"/>
</dbReference>
<dbReference type="PANTHER" id="PTHR38107">
    <property type="match status" value="1"/>
</dbReference>
<evidence type="ECO:0000256" key="3">
    <source>
        <dbReference type="ARBA" id="ARBA00022638"/>
    </source>
</evidence>
<dbReference type="GO" id="GO:0009253">
    <property type="term" value="P:peptidoglycan catabolic process"/>
    <property type="evidence" value="ECO:0007669"/>
    <property type="project" value="InterPro"/>
</dbReference>
<name>A0A917H3T3_9BACT</name>
<keyword evidence="3 7" id="KW-0081">Bacteriolytic enzyme</keyword>
<protein>
    <recommendedName>
        <fullName evidence="7">Lysozyme</fullName>
        <ecNumber evidence="7">3.2.1.17</ecNumber>
    </recommendedName>
</protein>
<evidence type="ECO:0000313" key="9">
    <source>
        <dbReference type="Proteomes" id="UP000647241"/>
    </source>
</evidence>
<keyword evidence="5" id="KW-1035">Host cytoplasm</keyword>
<dbReference type="InterPro" id="IPR033907">
    <property type="entry name" value="Endolysin_autolysin"/>
</dbReference>
<dbReference type="AlphaFoldDB" id="A0A917H3T3"/>
<dbReference type="HAMAP" id="MF_04110">
    <property type="entry name" value="ENDOLYSIN_T4"/>
    <property type="match status" value="1"/>
</dbReference>
<evidence type="ECO:0000256" key="7">
    <source>
        <dbReference type="RuleBase" id="RU003788"/>
    </source>
</evidence>
<keyword evidence="9" id="KW-1185">Reference proteome</keyword>
<dbReference type="SUPFAM" id="SSF53955">
    <property type="entry name" value="Lysozyme-like"/>
    <property type="match status" value="1"/>
</dbReference>
<sequence>MCNFTYSDAGFALTKQFEGLRLTAYQDQVGVWTIGYGHTGGEVHGGMTITEDQADTLLHSDVAAAVTCVNRAVTSNIAQSQFDALVDFVFNLGCGSLLSSTLLRYINAGQFDLAAPQFLLWDHAGGVVVPGLLARRQAEMALFQSTTP</sequence>
<comment type="caution">
    <text evidence="8">The sequence shown here is derived from an EMBL/GenBank/DDBJ whole genome shotgun (WGS) entry which is preliminary data.</text>
</comment>